<evidence type="ECO:0000313" key="17">
    <source>
        <dbReference type="Proteomes" id="UP000237000"/>
    </source>
</evidence>
<sequence>MSCIIRFFVFDLYAQALLLHCLLFVHGHILSQLLFNTITLDKFPYHLVSSLINYHMVICYSLYITGFVLFIVTLKKKMYKYQFGQFLLPATLIVINDIAAYFFGFFFGGTPLIKLSPKKTWEGFIGASVTTMISAFMLANIMGRYQWLTCPRKDLSTDWLQYDPSPLFKPYDVTLPGWVPQ</sequence>
<feature type="transmembrane region" description="Helical" evidence="15">
    <location>
        <begin position="86"/>
        <end position="104"/>
    </location>
</feature>
<keyword evidence="17" id="KW-1185">Reference proteome</keyword>
<feature type="transmembrane region" description="Helical" evidence="15">
    <location>
        <begin position="54"/>
        <end position="74"/>
    </location>
</feature>
<dbReference type="GO" id="GO:0004605">
    <property type="term" value="F:phosphatidate cytidylyltransferase activity"/>
    <property type="evidence" value="ECO:0007669"/>
    <property type="project" value="UniProtKB-EC"/>
</dbReference>
<proteinExistence type="inferred from homology"/>
<protein>
    <recommendedName>
        <fullName evidence="5">phosphatidate cytidylyltransferase</fullName>
        <ecNumber evidence="5">2.7.7.41</ecNumber>
    </recommendedName>
</protein>
<comment type="pathway">
    <text evidence="3">Lipid metabolism.</text>
</comment>
<evidence type="ECO:0000256" key="3">
    <source>
        <dbReference type="ARBA" id="ARBA00005189"/>
    </source>
</evidence>
<dbReference type="STRING" id="63057.A0A2P5F0N7"/>
<dbReference type="UniPathway" id="UPA00557">
    <property type="reaction ID" value="UER00614"/>
</dbReference>
<feature type="transmembrane region" description="Helical" evidence="15">
    <location>
        <begin position="12"/>
        <end position="34"/>
    </location>
</feature>
<evidence type="ECO:0000256" key="15">
    <source>
        <dbReference type="SAM" id="Phobius"/>
    </source>
</evidence>
<dbReference type="EMBL" id="JXTC01000075">
    <property type="protein sequence ID" value="PON91338.1"/>
    <property type="molecule type" value="Genomic_DNA"/>
</dbReference>
<keyword evidence="12 15" id="KW-0472">Membrane</keyword>
<comment type="caution">
    <text evidence="16">The sequence shown here is derived from an EMBL/GenBank/DDBJ whole genome shotgun (WGS) entry which is preliminary data.</text>
</comment>
<organism evidence="16 17">
    <name type="scientific">Trema orientale</name>
    <name type="common">Charcoal tree</name>
    <name type="synonym">Celtis orientalis</name>
    <dbReference type="NCBI Taxonomy" id="63057"/>
    <lineage>
        <taxon>Eukaryota</taxon>
        <taxon>Viridiplantae</taxon>
        <taxon>Streptophyta</taxon>
        <taxon>Embryophyta</taxon>
        <taxon>Tracheophyta</taxon>
        <taxon>Spermatophyta</taxon>
        <taxon>Magnoliopsida</taxon>
        <taxon>eudicotyledons</taxon>
        <taxon>Gunneridae</taxon>
        <taxon>Pentapetalae</taxon>
        <taxon>rosids</taxon>
        <taxon>fabids</taxon>
        <taxon>Rosales</taxon>
        <taxon>Cannabaceae</taxon>
        <taxon>Trema</taxon>
    </lineage>
</organism>
<evidence type="ECO:0000256" key="9">
    <source>
        <dbReference type="ARBA" id="ARBA00022695"/>
    </source>
</evidence>
<keyword evidence="7" id="KW-0808">Transferase</keyword>
<dbReference type="PANTHER" id="PTHR13773:SF31">
    <property type="entry name" value="PHOSPHATIDATE CYTIDYLYLTRANSFERASE 2"/>
    <property type="match status" value="1"/>
</dbReference>
<evidence type="ECO:0000256" key="13">
    <source>
        <dbReference type="ARBA" id="ARBA00023209"/>
    </source>
</evidence>
<keyword evidence="6" id="KW-0444">Lipid biosynthesis</keyword>
<evidence type="ECO:0000256" key="7">
    <source>
        <dbReference type="ARBA" id="ARBA00022679"/>
    </source>
</evidence>
<evidence type="ECO:0000256" key="10">
    <source>
        <dbReference type="ARBA" id="ARBA00022989"/>
    </source>
</evidence>
<dbReference type="InParanoid" id="A0A2P5F0N7"/>
<keyword evidence="9" id="KW-0548">Nucleotidyltransferase</keyword>
<feature type="transmembrane region" description="Helical" evidence="15">
    <location>
        <begin position="124"/>
        <end position="143"/>
    </location>
</feature>
<evidence type="ECO:0000256" key="2">
    <source>
        <dbReference type="ARBA" id="ARBA00005119"/>
    </source>
</evidence>
<dbReference type="AlphaFoldDB" id="A0A2P5F0N7"/>
<dbReference type="OrthoDB" id="10260889at2759"/>
<gene>
    <name evidence="16" type="ORF">TorRG33x02_129010</name>
</gene>
<name>A0A2P5F0N7_TREOI</name>
<keyword evidence="14" id="KW-1208">Phospholipid metabolism</keyword>
<dbReference type="InterPro" id="IPR016720">
    <property type="entry name" value="PC_Trfase_euk"/>
</dbReference>
<keyword evidence="11" id="KW-0443">Lipid metabolism</keyword>
<evidence type="ECO:0000256" key="5">
    <source>
        <dbReference type="ARBA" id="ARBA00012487"/>
    </source>
</evidence>
<comment type="similarity">
    <text evidence="4">Belongs to the CDS family.</text>
</comment>
<evidence type="ECO:0000313" key="16">
    <source>
        <dbReference type="EMBL" id="PON91338.1"/>
    </source>
</evidence>
<dbReference type="Pfam" id="PF01148">
    <property type="entry name" value="CTP_transf_1"/>
    <property type="match status" value="1"/>
</dbReference>
<dbReference type="Proteomes" id="UP000237000">
    <property type="component" value="Unassembled WGS sequence"/>
</dbReference>
<dbReference type="GO" id="GO:0005789">
    <property type="term" value="C:endoplasmic reticulum membrane"/>
    <property type="evidence" value="ECO:0007669"/>
    <property type="project" value="TreeGrafter"/>
</dbReference>
<evidence type="ECO:0000256" key="1">
    <source>
        <dbReference type="ARBA" id="ARBA00004141"/>
    </source>
</evidence>
<evidence type="ECO:0000256" key="4">
    <source>
        <dbReference type="ARBA" id="ARBA00010185"/>
    </source>
</evidence>
<dbReference type="GO" id="GO:0016024">
    <property type="term" value="P:CDP-diacylglycerol biosynthetic process"/>
    <property type="evidence" value="ECO:0007669"/>
    <property type="project" value="UniProtKB-UniPathway"/>
</dbReference>
<evidence type="ECO:0000256" key="8">
    <source>
        <dbReference type="ARBA" id="ARBA00022692"/>
    </source>
</evidence>
<comment type="subcellular location">
    <subcellularLocation>
        <location evidence="1">Membrane</location>
        <topology evidence="1">Multi-pass membrane protein</topology>
    </subcellularLocation>
</comment>
<evidence type="ECO:0000256" key="12">
    <source>
        <dbReference type="ARBA" id="ARBA00023136"/>
    </source>
</evidence>
<evidence type="ECO:0000256" key="6">
    <source>
        <dbReference type="ARBA" id="ARBA00022516"/>
    </source>
</evidence>
<reference evidence="17" key="1">
    <citation type="submission" date="2016-06" db="EMBL/GenBank/DDBJ databases">
        <title>Parallel loss of symbiosis genes in relatives of nitrogen-fixing non-legume Parasponia.</title>
        <authorList>
            <person name="Van Velzen R."/>
            <person name="Holmer R."/>
            <person name="Bu F."/>
            <person name="Rutten L."/>
            <person name="Van Zeijl A."/>
            <person name="Liu W."/>
            <person name="Santuari L."/>
            <person name="Cao Q."/>
            <person name="Sharma T."/>
            <person name="Shen D."/>
            <person name="Roswanjaya Y."/>
            <person name="Wardhani T."/>
            <person name="Kalhor M.S."/>
            <person name="Jansen J."/>
            <person name="Van den Hoogen J."/>
            <person name="Gungor B."/>
            <person name="Hartog M."/>
            <person name="Hontelez J."/>
            <person name="Verver J."/>
            <person name="Yang W.-C."/>
            <person name="Schijlen E."/>
            <person name="Repin R."/>
            <person name="Schilthuizen M."/>
            <person name="Schranz E."/>
            <person name="Heidstra R."/>
            <person name="Miyata K."/>
            <person name="Fedorova E."/>
            <person name="Kohlen W."/>
            <person name="Bisseling T."/>
            <person name="Smit S."/>
            <person name="Geurts R."/>
        </authorList>
    </citation>
    <scope>NUCLEOTIDE SEQUENCE [LARGE SCALE GENOMIC DNA]</scope>
    <source>
        <strain evidence="17">cv. RG33-2</strain>
    </source>
</reference>
<comment type="pathway">
    <text evidence="2">Phospholipid metabolism; CDP-diacylglycerol biosynthesis; CDP-diacylglycerol from sn-glycerol 3-phosphate: step 3/3.</text>
</comment>
<keyword evidence="10 15" id="KW-1133">Transmembrane helix</keyword>
<keyword evidence="13" id="KW-0594">Phospholipid biosynthesis</keyword>
<keyword evidence="8 15" id="KW-0812">Transmembrane</keyword>
<accession>A0A2P5F0N7</accession>
<dbReference type="PANTHER" id="PTHR13773">
    <property type="entry name" value="PHOSPHATIDATE CYTIDYLYLTRANSFERASE"/>
    <property type="match status" value="1"/>
</dbReference>
<dbReference type="EC" id="2.7.7.41" evidence="5"/>
<evidence type="ECO:0000256" key="11">
    <source>
        <dbReference type="ARBA" id="ARBA00023098"/>
    </source>
</evidence>
<evidence type="ECO:0000256" key="14">
    <source>
        <dbReference type="ARBA" id="ARBA00023264"/>
    </source>
</evidence>